<feature type="transmembrane region" description="Helical" evidence="5">
    <location>
        <begin position="12"/>
        <end position="29"/>
    </location>
</feature>
<dbReference type="Pfam" id="PF04479">
    <property type="entry name" value="RTA1"/>
    <property type="match status" value="1"/>
</dbReference>
<dbReference type="STRING" id="933852.A0A0C2WKS3"/>
<evidence type="ECO:0000256" key="4">
    <source>
        <dbReference type="ARBA" id="ARBA00023136"/>
    </source>
</evidence>
<dbReference type="AlphaFoldDB" id="A0A0C2WKS3"/>
<sequence>MTNFPYSANKPAAVIFATLFGLAMTIHIFQAARARAYFLALLVLAAEMEVLGYGFRFVSIAVDPQHWPVAMSQVTLMVSPAILSAQACIVAGRMMSYIDPNSSLMPHNIVIKIFIFFHVAFLLVQGTGTSLLTSSDEPSESRINLGRAILAGGLSTQILASLVFIAIIIKFESKGRRLAAGKVKDLRQLFVAFYVSETFIIGRSIYRTIEFATFNPANQGYLYYHEWPLYVFDAAPILIALTLFNFVHPVAHLPRDTGHSVTGESRHHWWSKGQKYTAQSTLVSQDMPMERV</sequence>
<reference evidence="7" key="2">
    <citation type="submission" date="2015-01" db="EMBL/GenBank/DDBJ databases">
        <title>Evolutionary Origins and Diversification of the Mycorrhizal Mutualists.</title>
        <authorList>
            <consortium name="DOE Joint Genome Institute"/>
            <consortium name="Mycorrhizal Genomics Consortium"/>
            <person name="Kohler A."/>
            <person name="Kuo A."/>
            <person name="Nagy L.G."/>
            <person name="Floudas D."/>
            <person name="Copeland A."/>
            <person name="Barry K.W."/>
            <person name="Cichocki N."/>
            <person name="Veneault-Fourrey C."/>
            <person name="LaButti K."/>
            <person name="Lindquist E.A."/>
            <person name="Lipzen A."/>
            <person name="Lundell T."/>
            <person name="Morin E."/>
            <person name="Murat C."/>
            <person name="Riley R."/>
            <person name="Ohm R."/>
            <person name="Sun H."/>
            <person name="Tunlid A."/>
            <person name="Henrissat B."/>
            <person name="Grigoriev I.V."/>
            <person name="Hibbett D.S."/>
            <person name="Martin F."/>
        </authorList>
    </citation>
    <scope>NUCLEOTIDE SEQUENCE [LARGE SCALE GENOMIC DNA]</scope>
    <source>
        <strain evidence="7">MAFF 305830</strain>
    </source>
</reference>
<dbReference type="InterPro" id="IPR007568">
    <property type="entry name" value="RTA1"/>
</dbReference>
<feature type="transmembrane region" description="Helical" evidence="5">
    <location>
        <begin position="36"/>
        <end position="55"/>
    </location>
</feature>
<feature type="transmembrane region" description="Helical" evidence="5">
    <location>
        <begin position="67"/>
        <end position="89"/>
    </location>
</feature>
<dbReference type="PANTHER" id="PTHR31465">
    <property type="entry name" value="PROTEIN RTA1-RELATED"/>
    <property type="match status" value="1"/>
</dbReference>
<keyword evidence="2 5" id="KW-0812">Transmembrane</keyword>
<accession>A0A0C2WKS3</accession>
<proteinExistence type="predicted"/>
<evidence type="ECO:0000256" key="1">
    <source>
        <dbReference type="ARBA" id="ARBA00004141"/>
    </source>
</evidence>
<feature type="transmembrane region" description="Helical" evidence="5">
    <location>
        <begin position="109"/>
        <end position="128"/>
    </location>
</feature>
<dbReference type="HOGENOM" id="CLU_033465_3_2_1"/>
<dbReference type="EMBL" id="KN824302">
    <property type="protein sequence ID" value="KIM26923.1"/>
    <property type="molecule type" value="Genomic_DNA"/>
</dbReference>
<evidence type="ECO:0000313" key="7">
    <source>
        <dbReference type="Proteomes" id="UP000054097"/>
    </source>
</evidence>
<keyword evidence="7" id="KW-1185">Reference proteome</keyword>
<evidence type="ECO:0000313" key="6">
    <source>
        <dbReference type="EMBL" id="KIM26923.1"/>
    </source>
</evidence>
<name>A0A0C2WKS3_SERVB</name>
<dbReference type="OrthoDB" id="3358017at2759"/>
<protein>
    <recommendedName>
        <fullName evidence="8">RTA1 like protein</fullName>
    </recommendedName>
</protein>
<feature type="transmembrane region" description="Helical" evidence="5">
    <location>
        <begin position="229"/>
        <end position="247"/>
    </location>
</feature>
<organism evidence="6 7">
    <name type="scientific">Serendipita vermifera MAFF 305830</name>
    <dbReference type="NCBI Taxonomy" id="933852"/>
    <lineage>
        <taxon>Eukaryota</taxon>
        <taxon>Fungi</taxon>
        <taxon>Dikarya</taxon>
        <taxon>Basidiomycota</taxon>
        <taxon>Agaricomycotina</taxon>
        <taxon>Agaricomycetes</taxon>
        <taxon>Sebacinales</taxon>
        <taxon>Serendipitaceae</taxon>
        <taxon>Serendipita</taxon>
    </lineage>
</organism>
<keyword evidence="3 5" id="KW-1133">Transmembrane helix</keyword>
<comment type="subcellular location">
    <subcellularLocation>
        <location evidence="1">Membrane</location>
        <topology evidence="1">Multi-pass membrane protein</topology>
    </subcellularLocation>
</comment>
<reference evidence="6 7" key="1">
    <citation type="submission" date="2014-04" db="EMBL/GenBank/DDBJ databases">
        <authorList>
            <consortium name="DOE Joint Genome Institute"/>
            <person name="Kuo A."/>
            <person name="Zuccaro A."/>
            <person name="Kohler A."/>
            <person name="Nagy L.G."/>
            <person name="Floudas D."/>
            <person name="Copeland A."/>
            <person name="Barry K.W."/>
            <person name="Cichocki N."/>
            <person name="Veneault-Fourrey C."/>
            <person name="LaButti K."/>
            <person name="Lindquist E.A."/>
            <person name="Lipzen A."/>
            <person name="Lundell T."/>
            <person name="Morin E."/>
            <person name="Murat C."/>
            <person name="Sun H."/>
            <person name="Tunlid A."/>
            <person name="Henrissat B."/>
            <person name="Grigoriev I.V."/>
            <person name="Hibbett D.S."/>
            <person name="Martin F."/>
            <person name="Nordberg H.P."/>
            <person name="Cantor M.N."/>
            <person name="Hua S.X."/>
        </authorList>
    </citation>
    <scope>NUCLEOTIDE SEQUENCE [LARGE SCALE GENOMIC DNA]</scope>
    <source>
        <strain evidence="6 7">MAFF 305830</strain>
    </source>
</reference>
<evidence type="ECO:0000256" key="5">
    <source>
        <dbReference type="SAM" id="Phobius"/>
    </source>
</evidence>
<feature type="transmembrane region" description="Helical" evidence="5">
    <location>
        <begin position="148"/>
        <end position="169"/>
    </location>
</feature>
<evidence type="ECO:0008006" key="8">
    <source>
        <dbReference type="Google" id="ProtNLM"/>
    </source>
</evidence>
<evidence type="ECO:0000256" key="3">
    <source>
        <dbReference type="ARBA" id="ARBA00022989"/>
    </source>
</evidence>
<evidence type="ECO:0000256" key="2">
    <source>
        <dbReference type="ARBA" id="ARBA00022692"/>
    </source>
</evidence>
<dbReference type="PANTHER" id="PTHR31465:SF28">
    <property type="entry name" value="DOMAIN PROTEIN, PUTATIVE-RELATED"/>
    <property type="match status" value="1"/>
</dbReference>
<keyword evidence="4 5" id="KW-0472">Membrane</keyword>
<feature type="transmembrane region" description="Helical" evidence="5">
    <location>
        <begin position="189"/>
        <end position="209"/>
    </location>
</feature>
<gene>
    <name evidence="6" type="ORF">M408DRAFT_9559</name>
</gene>
<dbReference type="Proteomes" id="UP000054097">
    <property type="component" value="Unassembled WGS sequence"/>
</dbReference>
<dbReference type="GO" id="GO:0016020">
    <property type="term" value="C:membrane"/>
    <property type="evidence" value="ECO:0007669"/>
    <property type="project" value="UniProtKB-SubCell"/>
</dbReference>